<keyword evidence="2" id="KW-1185">Reference proteome</keyword>
<evidence type="ECO:0000313" key="2">
    <source>
        <dbReference type="Proteomes" id="UP000313645"/>
    </source>
</evidence>
<sequence length="138" mass="15798">MDRMDLTSTQPLPDLTARFRFKKGLFRKELIESRIFGLDEYGCILKTDKVFEPGDTLQFDLIMQMPFDNIEAEGLQGLVVEVRKHCSNFFYSIDFAASQTRTDADLRGKLGRIQEVLERKQSLRSRRSQSGTGATQLA</sequence>
<name>A0ABY1ZFA4_9GAMM</name>
<protein>
    <recommendedName>
        <fullName evidence="3">PilZ domain-containing protein</fullName>
    </recommendedName>
</protein>
<dbReference type="EMBL" id="SJDL01000040">
    <property type="protein sequence ID" value="TBW49515.1"/>
    <property type="molecule type" value="Genomic_DNA"/>
</dbReference>
<dbReference type="Proteomes" id="UP000313645">
    <property type="component" value="Unassembled WGS sequence"/>
</dbReference>
<reference evidence="1 2" key="1">
    <citation type="submission" date="2019-02" db="EMBL/GenBank/DDBJ databases">
        <title>Marinobacter halodurans sp. nov., a marine bacterium isolated from sea tidal flat.</title>
        <authorList>
            <person name="Yoo Y."/>
            <person name="Lee D.W."/>
            <person name="Kim B.S."/>
            <person name="Kim J.-J."/>
        </authorList>
    </citation>
    <scope>NUCLEOTIDE SEQUENCE [LARGE SCALE GENOMIC DNA]</scope>
    <source>
        <strain evidence="1 2">YJ-S3-2</strain>
    </source>
</reference>
<comment type="caution">
    <text evidence="1">The sequence shown here is derived from an EMBL/GenBank/DDBJ whole genome shotgun (WGS) entry which is preliminary data.</text>
</comment>
<organism evidence="1 2">
    <name type="scientific">Marinobacter halodurans</name>
    <dbReference type="NCBI Taxonomy" id="2528979"/>
    <lineage>
        <taxon>Bacteria</taxon>
        <taxon>Pseudomonadati</taxon>
        <taxon>Pseudomonadota</taxon>
        <taxon>Gammaproteobacteria</taxon>
        <taxon>Pseudomonadales</taxon>
        <taxon>Marinobacteraceae</taxon>
        <taxon>Marinobacter</taxon>
    </lineage>
</organism>
<evidence type="ECO:0000313" key="1">
    <source>
        <dbReference type="EMBL" id="TBW49515.1"/>
    </source>
</evidence>
<gene>
    <name evidence="1" type="ORF">EZI54_19555</name>
</gene>
<proteinExistence type="predicted"/>
<accession>A0ABY1ZFA4</accession>
<evidence type="ECO:0008006" key="3">
    <source>
        <dbReference type="Google" id="ProtNLM"/>
    </source>
</evidence>